<dbReference type="GeneID" id="303173206"/>
<sequence length="359" mass="39124">MLLPTPRAVALLVAGALTAVVAYWTLQQVLLVPAVLMLAVPVIGLVTLIPAIRSKGASITVPNDLREGHGGWVEVQAPEAFTDAQYRWKSLASGFRVAWVRLDGRSGSFLTGDLRRGVHELAGVQVRVTDVFGTWRWQPRVGGSHRIAVGPVTVPLDEALRSGFGASEAARLTGVTDQMDQLIRDHRREDGVRRIHWRQSAKRDRLVVRKEEPPAAGRAVVIVDTSKAGYADDDEFDAAMRTFISLAGLLRRAGTEVTYAETTEAQLPAQAARFSDRQLARALAEVATQDAEARMPSRGRMSAHVVCGARPSQPVAEYIATLGRRDTVWGADHAVVERGTAARLPLIRSEDDYLSELFA</sequence>
<name>A0A1R4G2M8_9MICO</name>
<evidence type="ECO:0000313" key="2">
    <source>
        <dbReference type="EMBL" id="SJM62333.1"/>
    </source>
</evidence>
<dbReference type="OrthoDB" id="9812729at2"/>
<organism evidence="2 3">
    <name type="scientific">Agrococcus casei LMG 22410</name>
    <dbReference type="NCBI Taxonomy" id="1255656"/>
    <lineage>
        <taxon>Bacteria</taxon>
        <taxon>Bacillati</taxon>
        <taxon>Actinomycetota</taxon>
        <taxon>Actinomycetes</taxon>
        <taxon>Micrococcales</taxon>
        <taxon>Microbacteriaceae</taxon>
        <taxon>Agrococcus</taxon>
    </lineage>
</organism>
<evidence type="ECO:0000313" key="3">
    <source>
        <dbReference type="Proteomes" id="UP000195787"/>
    </source>
</evidence>
<dbReference type="PANTHER" id="PTHR34351:SF1">
    <property type="entry name" value="SLR1927 PROTEIN"/>
    <property type="match status" value="1"/>
</dbReference>
<accession>A0A1R4G2M8</accession>
<keyword evidence="3" id="KW-1185">Reference proteome</keyword>
<feature type="transmembrane region" description="Helical" evidence="1">
    <location>
        <begin position="32"/>
        <end position="52"/>
    </location>
</feature>
<dbReference type="AlphaFoldDB" id="A0A1R4G2M8"/>
<reference evidence="2 3" key="1">
    <citation type="submission" date="2017-02" db="EMBL/GenBank/DDBJ databases">
        <authorList>
            <person name="Peterson S.W."/>
        </authorList>
    </citation>
    <scope>NUCLEOTIDE SEQUENCE [LARGE SCALE GENOMIC DNA]</scope>
    <source>
        <strain evidence="2 3">LMG 22410</strain>
    </source>
</reference>
<protein>
    <submittedName>
        <fullName evidence="2">Uncharacterized protein</fullName>
    </submittedName>
</protein>
<gene>
    <name evidence="2" type="ORF">CZ674_08265</name>
</gene>
<evidence type="ECO:0000256" key="1">
    <source>
        <dbReference type="SAM" id="Phobius"/>
    </source>
</evidence>
<dbReference type="EMBL" id="FUHU01000036">
    <property type="protein sequence ID" value="SJM62333.1"/>
    <property type="molecule type" value="Genomic_DNA"/>
</dbReference>
<dbReference type="RefSeq" id="WP_086992075.1">
    <property type="nucleotide sequence ID" value="NZ_FUHU01000036.1"/>
</dbReference>
<dbReference type="Proteomes" id="UP000195787">
    <property type="component" value="Unassembled WGS sequence"/>
</dbReference>
<proteinExistence type="predicted"/>
<dbReference type="PANTHER" id="PTHR34351">
    <property type="entry name" value="SLR1927 PROTEIN-RELATED"/>
    <property type="match status" value="1"/>
</dbReference>
<keyword evidence="1" id="KW-0812">Transmembrane</keyword>
<keyword evidence="1" id="KW-0472">Membrane</keyword>
<keyword evidence="1" id="KW-1133">Transmembrane helix</keyword>